<dbReference type="NCBIfam" id="TIGR00099">
    <property type="entry name" value="Cof-subfamily"/>
    <property type="match status" value="1"/>
</dbReference>
<protein>
    <submittedName>
        <fullName evidence="1">Uncharacterized protein</fullName>
    </submittedName>
</protein>
<dbReference type="SFLD" id="SFLDG01140">
    <property type="entry name" value="C2.B:_Phosphomannomutase_and_P"/>
    <property type="match status" value="1"/>
</dbReference>
<dbReference type="NCBIfam" id="TIGR01484">
    <property type="entry name" value="HAD-SF-IIB"/>
    <property type="match status" value="1"/>
</dbReference>
<dbReference type="GO" id="GO:0005829">
    <property type="term" value="C:cytosol"/>
    <property type="evidence" value="ECO:0007669"/>
    <property type="project" value="TreeGrafter"/>
</dbReference>
<evidence type="ECO:0000313" key="2">
    <source>
        <dbReference type="Proteomes" id="UP000295758"/>
    </source>
</evidence>
<dbReference type="Pfam" id="PF08282">
    <property type="entry name" value="Hydrolase_3"/>
    <property type="match status" value="1"/>
</dbReference>
<dbReference type="GO" id="GO:0016791">
    <property type="term" value="F:phosphatase activity"/>
    <property type="evidence" value="ECO:0007669"/>
    <property type="project" value="UniProtKB-ARBA"/>
</dbReference>
<dbReference type="InterPro" id="IPR023214">
    <property type="entry name" value="HAD_sf"/>
</dbReference>
<dbReference type="EMBL" id="SOAA01000008">
    <property type="protein sequence ID" value="TDS32285.1"/>
    <property type="molecule type" value="Genomic_DNA"/>
</dbReference>
<dbReference type="SUPFAM" id="SSF56784">
    <property type="entry name" value="HAD-like"/>
    <property type="match status" value="1"/>
</dbReference>
<sequence length="286" mass="31779">MKLIALDLDGTTLNSSKEINQENVKMIKRAQASGNIVVILSGRSKDSIEKELAKVDINCPIGANNGTSIYVENKLIKQISLPRRQNKKIISLLDQENLPYKVTTNKGSFAPANWSKRFNDFIESAKVPKSHFENEHFSALTQSPEKLGQKVFENPDEILTDKEIMVQKYFVIALNPEQKEKIQNDLKKITGLKVLSSTPFSFDVSNINGHKGTALKVFAEHFNIPLEHTIAVGDEGNDIPMLDAAGLGVTVENADNELKKFSDFITLSNDENGVAHVIAKYVLNRS</sequence>
<dbReference type="InterPro" id="IPR006379">
    <property type="entry name" value="HAD-SF_hydro_IIB"/>
</dbReference>
<dbReference type="InterPro" id="IPR000150">
    <property type="entry name" value="Cof"/>
</dbReference>
<proteinExistence type="predicted"/>
<dbReference type="SFLD" id="SFLDS00003">
    <property type="entry name" value="Haloacid_Dehalogenase"/>
    <property type="match status" value="1"/>
</dbReference>
<dbReference type="Gene3D" id="3.40.50.1000">
    <property type="entry name" value="HAD superfamily/HAD-like"/>
    <property type="match status" value="1"/>
</dbReference>
<comment type="caution">
    <text evidence="1">The sequence shown here is derived from an EMBL/GenBank/DDBJ whole genome shotgun (WGS) entry which is preliminary data.</text>
</comment>
<dbReference type="RefSeq" id="WP_133618141.1">
    <property type="nucleotide sequence ID" value="NZ_SOAA01000008.1"/>
</dbReference>
<dbReference type="InterPro" id="IPR036412">
    <property type="entry name" value="HAD-like_sf"/>
</dbReference>
<evidence type="ECO:0000313" key="1">
    <source>
        <dbReference type="EMBL" id="TDS32285.1"/>
    </source>
</evidence>
<dbReference type="Proteomes" id="UP000295758">
    <property type="component" value="Unassembled WGS sequence"/>
</dbReference>
<dbReference type="PANTHER" id="PTHR10000">
    <property type="entry name" value="PHOSPHOSERINE PHOSPHATASE"/>
    <property type="match status" value="1"/>
</dbReference>
<dbReference type="AlphaFoldDB" id="A0A4R7EIB5"/>
<dbReference type="PANTHER" id="PTHR10000:SF55">
    <property type="entry name" value="5-AMINO-6-(5-PHOSPHO-D-RIBITYLAMINO)URACIL PHOSPHATASE YCSE"/>
    <property type="match status" value="1"/>
</dbReference>
<gene>
    <name evidence="1" type="ORF">BY453_10878</name>
</gene>
<dbReference type="GO" id="GO:0000287">
    <property type="term" value="F:magnesium ion binding"/>
    <property type="evidence" value="ECO:0007669"/>
    <property type="project" value="TreeGrafter"/>
</dbReference>
<accession>A0A4R7EIB5</accession>
<reference evidence="1 2" key="1">
    <citation type="submission" date="2019-03" db="EMBL/GenBank/DDBJ databases">
        <title>Deep subsurface shale carbon reservoir microbial communities from Ohio and West Virginia, USA.</title>
        <authorList>
            <person name="Wrighton K."/>
        </authorList>
    </citation>
    <scope>NUCLEOTIDE SEQUENCE [LARGE SCALE GENOMIC DNA]</scope>
    <source>
        <strain evidence="1 2">UTICA-S4D12</strain>
    </source>
</reference>
<organism evidence="1 2">
    <name type="scientific">Halanaerobium congolense</name>
    <dbReference type="NCBI Taxonomy" id="54121"/>
    <lineage>
        <taxon>Bacteria</taxon>
        <taxon>Bacillati</taxon>
        <taxon>Bacillota</taxon>
        <taxon>Clostridia</taxon>
        <taxon>Halanaerobiales</taxon>
        <taxon>Halanaerobiaceae</taxon>
        <taxon>Halanaerobium</taxon>
    </lineage>
</organism>
<dbReference type="Gene3D" id="3.30.1240.10">
    <property type="match status" value="1"/>
</dbReference>
<name>A0A4R7EIB5_9FIRM</name>